<evidence type="ECO:0000256" key="2">
    <source>
        <dbReference type="SAM" id="Phobius"/>
    </source>
</evidence>
<dbReference type="RefSeq" id="WP_123663719.1">
    <property type="nucleotide sequence ID" value="NZ_RARA01000027.1"/>
</dbReference>
<keyword evidence="2" id="KW-0472">Membrane</keyword>
<dbReference type="SMART" id="SM00248">
    <property type="entry name" value="ANK"/>
    <property type="match status" value="2"/>
</dbReference>
<protein>
    <submittedName>
        <fullName evidence="3">Uncharacterized protein</fullName>
    </submittedName>
</protein>
<dbReference type="Pfam" id="PF12796">
    <property type="entry name" value="Ank_2"/>
    <property type="match status" value="1"/>
</dbReference>
<dbReference type="OrthoDB" id="947125at2"/>
<dbReference type="PROSITE" id="PS51257">
    <property type="entry name" value="PROKAR_LIPOPROTEIN"/>
    <property type="match status" value="1"/>
</dbReference>
<evidence type="ECO:0000256" key="1">
    <source>
        <dbReference type="PROSITE-ProRule" id="PRU00023"/>
    </source>
</evidence>
<dbReference type="InterPro" id="IPR036770">
    <property type="entry name" value="Ankyrin_rpt-contain_sf"/>
</dbReference>
<evidence type="ECO:0000313" key="4">
    <source>
        <dbReference type="Proteomes" id="UP000270927"/>
    </source>
</evidence>
<reference evidence="3 4" key="1">
    <citation type="submission" date="2018-09" db="EMBL/GenBank/DDBJ databases">
        <title>Comparative Genomics of Wolbachia-Cardinium Dual Endosymbiosis in a Plant-Parasitic Nematode.</title>
        <authorList>
            <person name="Brown A.M.V."/>
            <person name="Wasala S.K."/>
            <person name="Howe D.K."/>
            <person name="Peetz A.B."/>
            <person name="Zasada I.A."/>
            <person name="Denver D.R."/>
        </authorList>
    </citation>
    <scope>NUCLEOTIDE SEQUENCE [LARGE SCALE GENOMIC DNA]</scope>
    <source>
        <strain evidence="3 4">Pp_1</strain>
    </source>
</reference>
<feature type="transmembrane region" description="Helical" evidence="2">
    <location>
        <begin position="21"/>
        <end position="38"/>
    </location>
</feature>
<accession>A0A3N2QB28</accession>
<evidence type="ECO:0000313" key="3">
    <source>
        <dbReference type="EMBL" id="ROT47016.1"/>
    </source>
</evidence>
<dbReference type="PROSITE" id="PS50088">
    <property type="entry name" value="ANK_REPEAT"/>
    <property type="match status" value="1"/>
</dbReference>
<name>A0A3N2QB28_9BACT</name>
<proteinExistence type="predicted"/>
<dbReference type="EMBL" id="RARA01000027">
    <property type="protein sequence ID" value="ROT47016.1"/>
    <property type="molecule type" value="Genomic_DNA"/>
</dbReference>
<keyword evidence="1" id="KW-0040">ANK repeat</keyword>
<comment type="caution">
    <text evidence="3">The sequence shown here is derived from an EMBL/GenBank/DDBJ whole genome shotgun (WGS) entry which is preliminary data.</text>
</comment>
<dbReference type="Proteomes" id="UP000270927">
    <property type="component" value="Unassembled WGS sequence"/>
</dbReference>
<dbReference type="InterPro" id="IPR002110">
    <property type="entry name" value="Ankyrin_rpt"/>
</dbReference>
<dbReference type="PROSITE" id="PS50297">
    <property type="entry name" value="ANK_REP_REGION"/>
    <property type="match status" value="1"/>
</dbReference>
<dbReference type="Gene3D" id="2.170.270.10">
    <property type="entry name" value="SET domain"/>
    <property type="match status" value="1"/>
</dbReference>
<keyword evidence="2" id="KW-0812">Transmembrane</keyword>
<feature type="repeat" description="ANK" evidence="1">
    <location>
        <begin position="96"/>
        <end position="128"/>
    </location>
</feature>
<dbReference type="Gene3D" id="1.25.40.20">
    <property type="entry name" value="Ankyrin repeat-containing domain"/>
    <property type="match status" value="1"/>
</dbReference>
<dbReference type="SUPFAM" id="SSF82199">
    <property type="entry name" value="SET domain"/>
    <property type="match status" value="1"/>
</dbReference>
<keyword evidence="2" id="KW-1133">Transmembrane helix</keyword>
<dbReference type="AlphaFoldDB" id="A0A3N2QB28"/>
<sequence>MNSKKFVIAMFDQYIRKIIKSIFWCYMAYFICSCANQYQMMFPVLQPNKTVQQLVAEAEVASCCSSLFSAAKKGHKACAKACLEQDPTLINEKDLSGYTALDYAASGGKKACVELLLNNGAAESANNTDVIMPEIKTEPESLESPESLNMVDPEARIVLGDNVQKKLAVLKSKGPAFNKNQNTLRFHYRSNNTSKARYEELKGEKYDWLNKEFDYFYNKFFLSKEKTYRDDLVEIQKVGPEDSRVLLHGQDKLIAKEYIPAYTVLGIYVGKYLSVNNENNFPLDEDLAEEINLIRDGVSFGKCYDLVKELNSYAFNVSMWGKNIMVSGYGRGNPLIKINAFWDYKCDPQDRAVHAVKINVERTRVRFNKIEDGYLPFILLYTCKNIQCGDELLLDYGKDYWTTKEWVYFSPNDL</sequence>
<dbReference type="InterPro" id="IPR046341">
    <property type="entry name" value="SET_dom_sf"/>
</dbReference>
<gene>
    <name evidence="3" type="ORF">EDM02_05630</name>
</gene>
<organism evidence="3 4">
    <name type="scientific">Candidatus Cardinium hertigii</name>
    <dbReference type="NCBI Taxonomy" id="247481"/>
    <lineage>
        <taxon>Bacteria</taxon>
        <taxon>Pseudomonadati</taxon>
        <taxon>Bacteroidota</taxon>
        <taxon>Cytophagia</taxon>
        <taxon>Cytophagales</taxon>
        <taxon>Amoebophilaceae</taxon>
        <taxon>Candidatus Cardinium</taxon>
    </lineage>
</organism>
<dbReference type="SUPFAM" id="SSF48403">
    <property type="entry name" value="Ankyrin repeat"/>
    <property type="match status" value="1"/>
</dbReference>
<keyword evidence="4" id="KW-1185">Reference proteome</keyword>